<feature type="transmembrane region" description="Helical" evidence="7">
    <location>
        <begin position="208"/>
        <end position="225"/>
    </location>
</feature>
<feature type="transmembrane region" description="Helical" evidence="7">
    <location>
        <begin position="255"/>
        <end position="276"/>
    </location>
</feature>
<dbReference type="OrthoDB" id="9812661at2"/>
<comment type="subcellular location">
    <subcellularLocation>
        <location evidence="1">Membrane</location>
        <topology evidence="1">Multi-pass membrane protein</topology>
    </subcellularLocation>
</comment>
<dbReference type="PANTHER" id="PTHR30474:SF3">
    <property type="entry name" value="PEPTIDOGLYCAN GLYCOSYLTRANSFERASE RODA"/>
    <property type="match status" value="1"/>
</dbReference>
<evidence type="ECO:0000256" key="2">
    <source>
        <dbReference type="ARBA" id="ARBA00022692"/>
    </source>
</evidence>
<dbReference type="GO" id="GO:0015648">
    <property type="term" value="F:lipid-linked peptidoglycan transporter activity"/>
    <property type="evidence" value="ECO:0007669"/>
    <property type="project" value="TreeGrafter"/>
</dbReference>
<dbReference type="EMBL" id="PEBK01000013">
    <property type="protein sequence ID" value="PJM74454.1"/>
    <property type="molecule type" value="Genomic_DNA"/>
</dbReference>
<keyword evidence="5 7" id="KW-0472">Membrane</keyword>
<feature type="transmembrane region" description="Helical" evidence="7">
    <location>
        <begin position="405"/>
        <end position="429"/>
    </location>
</feature>
<gene>
    <name evidence="8" type="ORF">CSQ87_10230</name>
</gene>
<dbReference type="InterPro" id="IPR001182">
    <property type="entry name" value="FtsW/RodA"/>
</dbReference>
<dbReference type="GO" id="GO:0032153">
    <property type="term" value="C:cell division site"/>
    <property type="evidence" value="ECO:0007669"/>
    <property type="project" value="TreeGrafter"/>
</dbReference>
<feature type="compositionally biased region" description="Basic and acidic residues" evidence="6">
    <location>
        <begin position="503"/>
        <end position="516"/>
    </location>
</feature>
<comment type="caution">
    <text evidence="8">The sequence shown here is derived from an EMBL/GenBank/DDBJ whole genome shotgun (WGS) entry which is preliminary data.</text>
</comment>
<feature type="compositionally biased region" description="Pro residues" evidence="6">
    <location>
        <begin position="648"/>
        <end position="657"/>
    </location>
</feature>
<evidence type="ECO:0000256" key="7">
    <source>
        <dbReference type="SAM" id="Phobius"/>
    </source>
</evidence>
<keyword evidence="2 7" id="KW-0812">Transmembrane</keyword>
<reference evidence="8 9" key="1">
    <citation type="submission" date="2017-10" db="EMBL/GenBank/DDBJ databases">
        <title>Draft genome sequences of strains TRE 1, TRE 9, TRE H and TRI 7, isolated from tamarins, belonging to four potential novel Bifidobacterium species.</title>
        <authorList>
            <person name="Mattarelli P."/>
            <person name="Modesto M."/>
            <person name="Puglisi E."/>
            <person name="Morelli L."/>
            <person name="Spezio C."/>
            <person name="Bonetti A."/>
            <person name="Sandri C."/>
        </authorList>
    </citation>
    <scope>NUCLEOTIDE SEQUENCE [LARGE SCALE GENOMIC DNA]</scope>
    <source>
        <strain evidence="9">TRI7</strain>
    </source>
</reference>
<sequence length="665" mass="71701">MIIRRLRQASLLILSAAIVLLGFFQMFMRVQNGIPTRYITLLAVTGLLFAVFWGVLSKLQPYSAETILPCVLLLCGIGILMIARIDNQRVLLGAKSSNLAPNQLIWLCVALVLCTVLVAFLRDYRILRRFSYVSMVVGLALLLSPMIPGLGMEIQGARIWIGIGSHSLQPAEFAKLFLAFFFAAYLFDHRDQLAVGGKKVMGFQLPRIKDLGPILVVWAVCMGVLVMQHDLGTSLMFFAMFVSMLYVATGRKSWIVIGLAAFVIGAVLAASLFSHVGNRVNAWLHPFDSKVYLAIGGSQQLVQGIFGLATGGLMGVGLGQGHPTSTPLSWSDFIYSSLGEELGMTGLFAILALYLIIISAGMVTAMKIKDGFGKLLASGLVFTMAFQVFTVVGGITLVIPLTGLTLPYMAAGGSSLIANCILASLLMVISNAANKPEEDLSSDTFQYEALMAIREKEKQATLQAQLQSEADAEAHEMEAQARAAQEQAQARTAQAAQAAQEQARQEQELRQAREAETMAIVTGSANRTVPEPPAPRGAHSHARHSASEVHAEKARAAHAAQSAQLWGDPAEDAQETQIVRPQSQIQQPYETQPHDGSTEAFRQVQLRTSHTARSAGSHTARTAESQPRSAESRSAGSQPRSARNTTTPPAPQTPPAPRSAEGRAE</sequence>
<dbReference type="GO" id="GO:0008360">
    <property type="term" value="P:regulation of cell shape"/>
    <property type="evidence" value="ECO:0007669"/>
    <property type="project" value="UniProtKB-KW"/>
</dbReference>
<dbReference type="Pfam" id="PF01098">
    <property type="entry name" value="FTSW_RODA_SPOVE"/>
    <property type="match status" value="1"/>
</dbReference>
<feature type="transmembrane region" description="Helical" evidence="7">
    <location>
        <begin position="130"/>
        <end position="147"/>
    </location>
</feature>
<keyword evidence="8" id="KW-0132">Cell division</keyword>
<dbReference type="AlphaFoldDB" id="A0A2M9HCB9"/>
<keyword evidence="3" id="KW-0133">Cell shape</keyword>
<name>A0A2M9HCB9_9BIFI</name>
<feature type="transmembrane region" description="Helical" evidence="7">
    <location>
        <begin position="167"/>
        <end position="187"/>
    </location>
</feature>
<feature type="compositionally biased region" description="Polar residues" evidence="6">
    <location>
        <begin position="575"/>
        <end position="590"/>
    </location>
</feature>
<dbReference type="PANTHER" id="PTHR30474">
    <property type="entry name" value="CELL CYCLE PROTEIN"/>
    <property type="match status" value="1"/>
</dbReference>
<feature type="transmembrane region" description="Helical" evidence="7">
    <location>
        <begin position="342"/>
        <end position="363"/>
    </location>
</feature>
<evidence type="ECO:0000256" key="4">
    <source>
        <dbReference type="ARBA" id="ARBA00022989"/>
    </source>
</evidence>
<feature type="transmembrane region" description="Helical" evidence="7">
    <location>
        <begin position="375"/>
        <end position="399"/>
    </location>
</feature>
<feature type="transmembrane region" description="Helical" evidence="7">
    <location>
        <begin position="67"/>
        <end position="84"/>
    </location>
</feature>
<protein>
    <submittedName>
        <fullName evidence="8">Cell division protein FtsW</fullName>
    </submittedName>
</protein>
<evidence type="ECO:0000256" key="6">
    <source>
        <dbReference type="SAM" id="MobiDB-lite"/>
    </source>
</evidence>
<dbReference type="Proteomes" id="UP000231451">
    <property type="component" value="Unassembled WGS sequence"/>
</dbReference>
<evidence type="ECO:0000256" key="1">
    <source>
        <dbReference type="ARBA" id="ARBA00004141"/>
    </source>
</evidence>
<evidence type="ECO:0000313" key="8">
    <source>
        <dbReference type="EMBL" id="PJM74454.1"/>
    </source>
</evidence>
<feature type="transmembrane region" description="Helical" evidence="7">
    <location>
        <begin position="9"/>
        <end position="28"/>
    </location>
</feature>
<feature type="compositionally biased region" description="Basic and acidic residues" evidence="6">
    <location>
        <begin position="545"/>
        <end position="555"/>
    </location>
</feature>
<dbReference type="GO" id="GO:0005886">
    <property type="term" value="C:plasma membrane"/>
    <property type="evidence" value="ECO:0007669"/>
    <property type="project" value="TreeGrafter"/>
</dbReference>
<keyword evidence="4 7" id="KW-1133">Transmembrane helix</keyword>
<feature type="region of interest" description="Disordered" evidence="6">
    <location>
        <begin position="462"/>
        <end position="665"/>
    </location>
</feature>
<proteinExistence type="predicted"/>
<dbReference type="GO" id="GO:0051301">
    <property type="term" value="P:cell division"/>
    <property type="evidence" value="ECO:0007669"/>
    <property type="project" value="UniProtKB-KW"/>
</dbReference>
<keyword evidence="8" id="KW-0131">Cell cycle</keyword>
<feature type="compositionally biased region" description="Polar residues" evidence="6">
    <location>
        <begin position="605"/>
        <end position="644"/>
    </location>
</feature>
<evidence type="ECO:0000256" key="5">
    <source>
        <dbReference type="ARBA" id="ARBA00023136"/>
    </source>
</evidence>
<evidence type="ECO:0000256" key="3">
    <source>
        <dbReference type="ARBA" id="ARBA00022960"/>
    </source>
</evidence>
<keyword evidence="9" id="KW-1185">Reference proteome</keyword>
<feature type="transmembrane region" description="Helical" evidence="7">
    <location>
        <begin position="104"/>
        <end position="121"/>
    </location>
</feature>
<organism evidence="8 9">
    <name type="scientific">Bifidobacterium simiarum</name>
    <dbReference type="NCBI Taxonomy" id="2045441"/>
    <lineage>
        <taxon>Bacteria</taxon>
        <taxon>Bacillati</taxon>
        <taxon>Actinomycetota</taxon>
        <taxon>Actinomycetes</taxon>
        <taxon>Bifidobacteriales</taxon>
        <taxon>Bifidobacteriaceae</taxon>
        <taxon>Bifidobacterium</taxon>
    </lineage>
</organism>
<feature type="transmembrane region" description="Helical" evidence="7">
    <location>
        <begin position="231"/>
        <end position="248"/>
    </location>
</feature>
<feature type="compositionally biased region" description="Low complexity" evidence="6">
    <location>
        <begin position="480"/>
        <end position="502"/>
    </location>
</feature>
<feature type="transmembrane region" description="Helical" evidence="7">
    <location>
        <begin position="34"/>
        <end position="55"/>
    </location>
</feature>
<accession>A0A2M9HCB9</accession>
<evidence type="ECO:0000313" key="9">
    <source>
        <dbReference type="Proteomes" id="UP000231451"/>
    </source>
</evidence>